<dbReference type="InterPro" id="IPR017978">
    <property type="entry name" value="GPCR_3_C"/>
</dbReference>
<accession>A0A915N7S6</accession>
<feature type="compositionally biased region" description="Basic and acidic residues" evidence="6">
    <location>
        <begin position="1077"/>
        <end position="1086"/>
    </location>
</feature>
<dbReference type="InterPro" id="IPR050726">
    <property type="entry name" value="mGluR"/>
</dbReference>
<sequence length="1126" mass="127615">MNLLRQKFILLIILTTFFVPFTFSINVDSKIKQPAESAAAFDQSSEEGEEETTVTTKNSVFISIHRQQRYLADFNAYFLRVLVSNHEHYSLLNAYVKSVYNCNKTATNKGGGRKVSCENDQLNPARLAELHRQSASLESIIPLIFALARTAQRIDGDFELSKKCQTPSQPCFDSIRNELLELQPLNNSQLGIRLPPGFAEQLTTLRFFQPFLIGDFIQMEGIVLEAAFRENSGSKNIYKLIEYKTGASKNVRKFQLPSQLSNIHSYCRQNRPYCLGKCEFASNRKEEQTFLSLLPQNSPLYIAALFDFQSGTNCNILRRDNSEAVSLPLAFLHAISTFQQQFSPKSGLFTGADSIPGIGALLIDTCSNTKNLLEFLIDSERNCYKFTQMERNWTIANGATIGYLYGSEEELTSTQEGIFDSIFSNPTISPPLLTLGQSQKFENIKKSNLILSEFEEAKNTKNSFFHLGPSHKNTAIALAKFLKKMHWTYVNVVVDKSAAEFMSARLRDEFMASGSTLKNVHIMIGEAHDFYLRDPTNLVQYAGTVSFQAKDLTTPEFHSWIRSITPLTLPEVWYWRHVEENWQCALSKSNIERFNGRLCTGEELLDVSGMGRLTRAGYLTRGIQLLLEAIDTTYKKLCPNEIKPLICDEFNKNGRKLIRNTYAQLVLKEPVEYEIYQLVSNGDENNFGYKLFANYSSSSSSSQESATSDQFHFISEYRPFITNSEETGGGEEELQWVPPIISRCRAPFCKCPSTRRQVDDNDDSDDTTTAHHTYSNPYIRREPARPTMLSGNDEELLLVYDGTNFPVEISHLNEFSMSQELNEALRIVFFVLSGILCVLAIATLLLILFKMYQRTIKGKFGLGQSDLLKGHQSLGISLLIGICSLYATGFLFASTPSNLVIKAIQLKNAETLATSSKQHTISYWNYWLLLAFIFAVQFVICMKCSKNRSIKRNYKEAKWLFITSLSCTIILCLWAVSHVLISPVYLDFTTVIELQLTATLLLIFIFGPKLYVLLFYEPVVVECFYGGSGSSLNRNSKTTNITSTCSDLFETSGLEWNQQHSSVSPTPSTTTSNAERSSSDDRERETIVHNNDEKAFQTILLVRLFRLLCSCSFYRLFFKDKEKQVL</sequence>
<dbReference type="PROSITE" id="PS50259">
    <property type="entry name" value="G_PROTEIN_RECEP_F3_4"/>
    <property type="match status" value="1"/>
</dbReference>
<feature type="transmembrane region" description="Helical" evidence="7">
    <location>
        <begin position="996"/>
        <end position="1016"/>
    </location>
</feature>
<feature type="domain" description="G-protein coupled receptors family 3 profile" evidence="8">
    <location>
        <begin position="946"/>
        <end position="1015"/>
    </location>
</feature>
<feature type="transmembrane region" description="Helical" evidence="7">
    <location>
        <begin position="924"/>
        <end position="945"/>
    </location>
</feature>
<evidence type="ECO:0000259" key="8">
    <source>
        <dbReference type="PROSITE" id="PS50259"/>
    </source>
</evidence>
<keyword evidence="4 7" id="KW-0472">Membrane</keyword>
<keyword evidence="5" id="KW-0325">Glycoprotein</keyword>
<dbReference type="InterPro" id="IPR028082">
    <property type="entry name" value="Peripla_BP_I"/>
</dbReference>
<keyword evidence="3 7" id="KW-1133">Transmembrane helix</keyword>
<feature type="region of interest" description="Disordered" evidence="6">
    <location>
        <begin position="755"/>
        <end position="777"/>
    </location>
</feature>
<protein>
    <submittedName>
        <fullName evidence="10">G-protein coupled receptors family 3 profile domain-containing protein</fullName>
    </submittedName>
</protein>
<evidence type="ECO:0000313" key="10">
    <source>
        <dbReference type="WBParaSite" id="scaffold915_cov207.g2072"/>
    </source>
</evidence>
<evidence type="ECO:0000313" key="9">
    <source>
        <dbReference type="Proteomes" id="UP000887561"/>
    </source>
</evidence>
<evidence type="ECO:0000256" key="5">
    <source>
        <dbReference type="ARBA" id="ARBA00023180"/>
    </source>
</evidence>
<dbReference type="GO" id="GO:0016020">
    <property type="term" value="C:membrane"/>
    <property type="evidence" value="ECO:0007669"/>
    <property type="project" value="UniProtKB-SubCell"/>
</dbReference>
<dbReference type="PANTHER" id="PTHR24060">
    <property type="entry name" value="METABOTROPIC GLUTAMATE RECEPTOR"/>
    <property type="match status" value="1"/>
</dbReference>
<dbReference type="Proteomes" id="UP000887561">
    <property type="component" value="Unplaced"/>
</dbReference>
<dbReference type="GO" id="GO:0004930">
    <property type="term" value="F:G protein-coupled receptor activity"/>
    <property type="evidence" value="ECO:0007669"/>
    <property type="project" value="InterPro"/>
</dbReference>
<dbReference type="AlphaFoldDB" id="A0A915N7S6"/>
<feature type="transmembrane region" description="Helical" evidence="7">
    <location>
        <begin position="957"/>
        <end position="976"/>
    </location>
</feature>
<organism evidence="9 10">
    <name type="scientific">Meloidogyne javanica</name>
    <name type="common">Root-knot nematode worm</name>
    <dbReference type="NCBI Taxonomy" id="6303"/>
    <lineage>
        <taxon>Eukaryota</taxon>
        <taxon>Metazoa</taxon>
        <taxon>Ecdysozoa</taxon>
        <taxon>Nematoda</taxon>
        <taxon>Chromadorea</taxon>
        <taxon>Rhabditida</taxon>
        <taxon>Tylenchina</taxon>
        <taxon>Tylenchomorpha</taxon>
        <taxon>Tylenchoidea</taxon>
        <taxon>Meloidogynidae</taxon>
        <taxon>Meloidogyninae</taxon>
        <taxon>Meloidogyne</taxon>
        <taxon>Meloidogyne incognita group</taxon>
    </lineage>
</organism>
<name>A0A915N7S6_MELJA</name>
<feature type="region of interest" description="Disordered" evidence="6">
    <location>
        <begin position="1057"/>
        <end position="1086"/>
    </location>
</feature>
<evidence type="ECO:0000256" key="6">
    <source>
        <dbReference type="SAM" id="MobiDB-lite"/>
    </source>
</evidence>
<proteinExistence type="predicted"/>
<evidence type="ECO:0000256" key="7">
    <source>
        <dbReference type="SAM" id="Phobius"/>
    </source>
</evidence>
<comment type="subcellular location">
    <subcellularLocation>
        <location evidence="1">Membrane</location>
        <topology evidence="1">Multi-pass membrane protein</topology>
    </subcellularLocation>
</comment>
<reference evidence="10" key="1">
    <citation type="submission" date="2022-11" db="UniProtKB">
        <authorList>
            <consortium name="WormBaseParasite"/>
        </authorList>
    </citation>
    <scope>IDENTIFICATION</scope>
</reference>
<feature type="transmembrane region" description="Helical" evidence="7">
    <location>
        <begin position="827"/>
        <end position="852"/>
    </location>
</feature>
<keyword evidence="9" id="KW-1185">Reference proteome</keyword>
<dbReference type="Gene3D" id="3.40.50.2300">
    <property type="match status" value="1"/>
</dbReference>
<feature type="transmembrane region" description="Helical" evidence="7">
    <location>
        <begin position="873"/>
        <end position="893"/>
    </location>
</feature>
<evidence type="ECO:0000256" key="1">
    <source>
        <dbReference type="ARBA" id="ARBA00004141"/>
    </source>
</evidence>
<dbReference type="SUPFAM" id="SSF53822">
    <property type="entry name" value="Periplasmic binding protein-like I"/>
    <property type="match status" value="1"/>
</dbReference>
<evidence type="ECO:0000256" key="2">
    <source>
        <dbReference type="ARBA" id="ARBA00022692"/>
    </source>
</evidence>
<evidence type="ECO:0000256" key="3">
    <source>
        <dbReference type="ARBA" id="ARBA00022989"/>
    </source>
</evidence>
<feature type="compositionally biased region" description="Low complexity" evidence="6">
    <location>
        <begin position="1061"/>
        <end position="1072"/>
    </location>
</feature>
<evidence type="ECO:0000256" key="4">
    <source>
        <dbReference type="ARBA" id="ARBA00023136"/>
    </source>
</evidence>
<dbReference type="WBParaSite" id="scaffold915_cov207.g2072">
    <property type="protein sequence ID" value="scaffold915_cov207.g2072"/>
    <property type="gene ID" value="scaffold915_cov207.g2072"/>
</dbReference>
<keyword evidence="2 7" id="KW-0812">Transmembrane</keyword>